<evidence type="ECO:0000313" key="2">
    <source>
        <dbReference type="EMBL" id="MFC4755727.1"/>
    </source>
</evidence>
<reference evidence="3" key="1">
    <citation type="journal article" date="2019" name="Int. J. Syst. Evol. Microbiol.">
        <title>The Global Catalogue of Microorganisms (GCM) 10K type strain sequencing project: providing services to taxonomists for standard genome sequencing and annotation.</title>
        <authorList>
            <consortium name="The Broad Institute Genomics Platform"/>
            <consortium name="The Broad Institute Genome Sequencing Center for Infectious Disease"/>
            <person name="Wu L."/>
            <person name="Ma J."/>
        </authorList>
    </citation>
    <scope>NUCLEOTIDE SEQUENCE [LARGE SCALE GENOMIC DNA]</scope>
    <source>
        <strain evidence="3">JCM 11882</strain>
    </source>
</reference>
<comment type="caution">
    <text evidence="2">The sequence shown here is derived from an EMBL/GenBank/DDBJ whole genome shotgun (WGS) entry which is preliminary data.</text>
</comment>
<feature type="transmembrane region" description="Helical" evidence="1">
    <location>
        <begin position="21"/>
        <end position="39"/>
    </location>
</feature>
<keyword evidence="1" id="KW-1133">Transmembrane helix</keyword>
<dbReference type="RefSeq" id="WP_344995045.1">
    <property type="nucleotide sequence ID" value="NZ_BAABCD010000049.1"/>
</dbReference>
<sequence>MSEPVLDAALAPEPDHKRADMLIHAFAAVSAFALVGMLIDVWQMVFLTVPLFAVVLMLKGSLRSDGTWEKQSTIGIIGYCAVLAGLVAWSILSNSSDTKLWGIPMSMAVIVYFIWPYTAVVAGLLYAFVFDRTIDEKRLAAVTD</sequence>
<feature type="transmembrane region" description="Helical" evidence="1">
    <location>
        <begin position="74"/>
        <end position="92"/>
    </location>
</feature>
<keyword evidence="1" id="KW-0472">Membrane</keyword>
<feature type="transmembrane region" description="Helical" evidence="1">
    <location>
        <begin position="45"/>
        <end position="62"/>
    </location>
</feature>
<dbReference type="Proteomes" id="UP001595836">
    <property type="component" value="Unassembled WGS sequence"/>
</dbReference>
<gene>
    <name evidence="2" type="ORF">ACFO7U_13215</name>
</gene>
<proteinExistence type="predicted"/>
<evidence type="ECO:0000256" key="1">
    <source>
        <dbReference type="SAM" id="Phobius"/>
    </source>
</evidence>
<evidence type="ECO:0000313" key="3">
    <source>
        <dbReference type="Proteomes" id="UP001595836"/>
    </source>
</evidence>
<keyword evidence="3" id="KW-1185">Reference proteome</keyword>
<keyword evidence="1" id="KW-0812">Transmembrane</keyword>
<protein>
    <submittedName>
        <fullName evidence="2">Uncharacterized protein</fullName>
    </submittedName>
</protein>
<accession>A0ABV9PRK2</accession>
<feature type="transmembrane region" description="Helical" evidence="1">
    <location>
        <begin position="104"/>
        <end position="129"/>
    </location>
</feature>
<name>A0ABV9PRK2_9ACTN</name>
<dbReference type="EMBL" id="JBHSHP010000052">
    <property type="protein sequence ID" value="MFC4755727.1"/>
    <property type="molecule type" value="Genomic_DNA"/>
</dbReference>
<organism evidence="2 3">
    <name type="scientific">Dietzia aurantiaca</name>
    <dbReference type="NCBI Taxonomy" id="983873"/>
    <lineage>
        <taxon>Bacteria</taxon>
        <taxon>Bacillati</taxon>
        <taxon>Actinomycetota</taxon>
        <taxon>Actinomycetes</taxon>
        <taxon>Mycobacteriales</taxon>
        <taxon>Dietziaceae</taxon>
        <taxon>Dietzia</taxon>
    </lineage>
</organism>